<evidence type="ECO:0000313" key="1">
    <source>
        <dbReference type="EMBL" id="EGZ04800.1"/>
    </source>
</evidence>
<evidence type="ECO:0000313" key="3">
    <source>
        <dbReference type="Proteomes" id="UP000002640"/>
    </source>
</evidence>
<organism evidence="1 3">
    <name type="scientific">Phytophthora sojae (strain P6497)</name>
    <name type="common">Soybean stem and root rot agent</name>
    <name type="synonym">Phytophthora megasperma f. sp. glycines</name>
    <dbReference type="NCBI Taxonomy" id="1094619"/>
    <lineage>
        <taxon>Eukaryota</taxon>
        <taxon>Sar</taxon>
        <taxon>Stramenopiles</taxon>
        <taxon>Oomycota</taxon>
        <taxon>Peronosporomycetes</taxon>
        <taxon>Peronosporales</taxon>
        <taxon>Peronosporaceae</taxon>
        <taxon>Phytophthora</taxon>
    </lineage>
</organism>
<dbReference type="Proteomes" id="UP000002640">
    <property type="component" value="Unassembled WGS sequence"/>
</dbReference>
<protein>
    <recommendedName>
        <fullName evidence="4">BZIP domain-containing protein</fullName>
    </recommendedName>
</protein>
<evidence type="ECO:0008006" key="4">
    <source>
        <dbReference type="Google" id="ProtNLM"/>
    </source>
</evidence>
<name>G5AI75_PHYSP</name>
<dbReference type="GeneID" id="20662162"/>
<dbReference type="GeneID" id="20657969"/>
<keyword evidence="3" id="KW-1185">Reference proteome</keyword>
<accession>G5AI75</accession>
<feature type="non-terminal residue" evidence="1">
    <location>
        <position position="1"/>
    </location>
</feature>
<dbReference type="CDD" id="cd14688">
    <property type="entry name" value="bZIP_YAP"/>
    <property type="match status" value="1"/>
</dbReference>
<dbReference type="InParanoid" id="G5AI75"/>
<sequence length="259" mass="29849">KRIRLKTARRREQCRTNQARYRKKQTEYAKDLEATVVRLRHEIPLLETQHSRLVSGAKSSAWCVVMEYFHIFRNGARPFAEIPLGPEAWLQRSEAQQQLSFLQSSMSDDVVLGEQRGVNALLEQWKRYTTSFDDLQFQVEHMTRVSEDFFIAATASLNVTISEQTLQYVFPHFVEVGGDRCNSPQQDKVALLRSKLLGQRLSLPCQLCFEWDKKSKRVVRMEQAVDFLTPPLRVVGSLADAAFVFEHARVNLDGVIGEF</sequence>
<evidence type="ECO:0000313" key="2">
    <source>
        <dbReference type="EMBL" id="EGZ18150.1"/>
    </source>
</evidence>
<gene>
    <name evidence="2" type="ORF">PHYSODRAFT_501414</name>
    <name evidence="1" type="ORF">PHYSODRAFT_535749</name>
</gene>
<reference evidence="1 3" key="1">
    <citation type="journal article" date="2006" name="Science">
        <title>Phytophthora genome sequences uncover evolutionary origins and mechanisms of pathogenesis.</title>
        <authorList>
            <person name="Tyler B.M."/>
            <person name="Tripathy S."/>
            <person name="Zhang X."/>
            <person name="Dehal P."/>
            <person name="Jiang R.H."/>
            <person name="Aerts A."/>
            <person name="Arredondo F.D."/>
            <person name="Baxter L."/>
            <person name="Bensasson D."/>
            <person name="Beynon J.L."/>
            <person name="Chapman J."/>
            <person name="Damasceno C.M."/>
            <person name="Dorrance A.E."/>
            <person name="Dou D."/>
            <person name="Dickerman A.W."/>
            <person name="Dubchak I.L."/>
            <person name="Garbelotto M."/>
            <person name="Gijzen M."/>
            <person name="Gordon S.G."/>
            <person name="Govers F."/>
            <person name="Grunwald N.J."/>
            <person name="Huang W."/>
            <person name="Ivors K.L."/>
            <person name="Jones R.W."/>
            <person name="Kamoun S."/>
            <person name="Krampis K."/>
            <person name="Lamour K.H."/>
            <person name="Lee M.K."/>
            <person name="McDonald W.H."/>
            <person name="Medina M."/>
            <person name="Meijer H.J."/>
            <person name="Nordberg E.K."/>
            <person name="Maclean D.J."/>
            <person name="Ospina-Giraldo M.D."/>
            <person name="Morris P.F."/>
            <person name="Phuntumart V."/>
            <person name="Putnam N.H."/>
            <person name="Rash S."/>
            <person name="Rose J.K."/>
            <person name="Sakihama Y."/>
            <person name="Salamov A.A."/>
            <person name="Savidor A."/>
            <person name="Scheuring C.F."/>
            <person name="Smith B.M."/>
            <person name="Sobral B.W."/>
            <person name="Terry A."/>
            <person name="Torto-Alalibo T.A."/>
            <person name="Win J."/>
            <person name="Xu Z."/>
            <person name="Zhang H."/>
            <person name="Grigoriev I.V."/>
            <person name="Rokhsar D.S."/>
            <person name="Boore J.L."/>
        </authorList>
    </citation>
    <scope>NUCLEOTIDE SEQUENCE [LARGE SCALE GENOMIC DNA]</scope>
    <source>
        <strain evidence="1 3">P6497</strain>
    </source>
</reference>
<dbReference type="RefSeq" id="XP_009527208.1">
    <property type="nucleotide sequence ID" value="XM_009528913.1"/>
</dbReference>
<dbReference type="RefSeq" id="XP_009539776.1">
    <property type="nucleotide sequence ID" value="XM_009541481.1"/>
</dbReference>
<dbReference type="GO" id="GO:0003700">
    <property type="term" value="F:DNA-binding transcription factor activity"/>
    <property type="evidence" value="ECO:0007669"/>
    <property type="project" value="InterPro"/>
</dbReference>
<dbReference type="EMBL" id="JH159174">
    <property type="protein sequence ID" value="EGZ04800.1"/>
    <property type="molecule type" value="Genomic_DNA"/>
</dbReference>
<proteinExistence type="predicted"/>
<dbReference type="AlphaFoldDB" id="G5AI75"/>
<dbReference type="KEGG" id="psoj:PHYSODRAFT_535749"/>
<dbReference type="SUPFAM" id="SSF54427">
    <property type="entry name" value="NTF2-like"/>
    <property type="match status" value="1"/>
</dbReference>
<dbReference type="SUPFAM" id="SSF57959">
    <property type="entry name" value="Leucine zipper domain"/>
    <property type="match status" value="1"/>
</dbReference>
<dbReference type="KEGG" id="psoj:PHYSODRAFT_501414"/>
<dbReference type="InterPro" id="IPR046347">
    <property type="entry name" value="bZIP_sf"/>
</dbReference>
<dbReference type="EMBL" id="JH159154">
    <property type="protein sequence ID" value="EGZ18150.1"/>
    <property type="molecule type" value="Genomic_DNA"/>
</dbReference>
<reference evidence="1" key="2">
    <citation type="submission" date="2011-09" db="EMBL/GenBank/DDBJ databases">
        <authorList>
            <consortium name="US DOE Joint Genome Institute (JGI-PGF)"/>
            <person name="Aerts A."/>
            <person name="Grimwood J."/>
            <person name="Schmutz J."/>
            <person name="Lucas S."/>
            <person name="Hammon N."/>
            <person name="Glavina del Rio T."/>
            <person name="Dalin E."/>
            <person name="Tice H."/>
            <person name="Pitluck S."/>
            <person name="Dehal P."/>
            <person name="Chapman J."/>
            <person name="Putman N.H."/>
            <person name="Salamov A.A."/>
            <person name="Terry A."/>
            <person name="Rokhsar D.S."/>
            <person name="Boore J.L."/>
            <person name="Tripathy S."/>
            <person name="Tyler B.M."/>
            <person name="Grigoriev I.V."/>
        </authorList>
    </citation>
    <scope>NUCLEOTIDE SEQUENCE</scope>
    <source>
        <strain evidence="1">P6497</strain>
    </source>
</reference>
<dbReference type="InterPro" id="IPR032710">
    <property type="entry name" value="NTF2-like_dom_sf"/>
</dbReference>